<dbReference type="SUPFAM" id="SSF51658">
    <property type="entry name" value="Xylose isomerase-like"/>
    <property type="match status" value="1"/>
</dbReference>
<dbReference type="PANTHER" id="PTHR42194">
    <property type="entry name" value="UPF0276 PROTEIN HI_1600"/>
    <property type="match status" value="1"/>
</dbReference>
<dbReference type="Pfam" id="PF05114">
    <property type="entry name" value="MbnB_TglH_ChrH"/>
    <property type="match status" value="1"/>
</dbReference>
<organism evidence="1 2">
    <name type="scientific">Methylocystis borbori</name>
    <dbReference type="NCBI Taxonomy" id="3118750"/>
    <lineage>
        <taxon>Bacteria</taxon>
        <taxon>Pseudomonadati</taxon>
        <taxon>Pseudomonadota</taxon>
        <taxon>Alphaproteobacteria</taxon>
        <taxon>Hyphomicrobiales</taxon>
        <taxon>Methylocystaceae</taxon>
        <taxon>Methylocystis</taxon>
    </lineage>
</organism>
<accession>A0ABU7XC88</accession>
<reference evidence="1 2" key="1">
    <citation type="submission" date="2024-02" db="EMBL/GenBank/DDBJ databases">
        <authorList>
            <person name="Grouzdev D."/>
        </authorList>
    </citation>
    <scope>NUCLEOTIDE SEQUENCE [LARGE SCALE GENOMIC DNA]</scope>
    <source>
        <strain evidence="1 2">9N</strain>
    </source>
</reference>
<dbReference type="Gene3D" id="3.20.20.150">
    <property type="entry name" value="Divalent-metal-dependent TIM barrel enzymes"/>
    <property type="match status" value="1"/>
</dbReference>
<dbReference type="InterPro" id="IPR036237">
    <property type="entry name" value="Xyl_isomerase-like_sf"/>
</dbReference>
<gene>
    <name evidence="1" type="ORF">V3H18_00480</name>
</gene>
<dbReference type="EMBL" id="JAZHYN010000001">
    <property type="protein sequence ID" value="MEF3365001.1"/>
    <property type="molecule type" value="Genomic_DNA"/>
</dbReference>
<keyword evidence="2" id="KW-1185">Reference proteome</keyword>
<name>A0ABU7XC88_9HYPH</name>
<dbReference type="Proteomes" id="UP001350748">
    <property type="component" value="Unassembled WGS sequence"/>
</dbReference>
<protein>
    <submittedName>
        <fullName evidence="1">DUF692 domain-containing protein</fullName>
    </submittedName>
</protein>
<evidence type="ECO:0000313" key="1">
    <source>
        <dbReference type="EMBL" id="MEF3365001.1"/>
    </source>
</evidence>
<dbReference type="InterPro" id="IPR007801">
    <property type="entry name" value="MbnB/TglH/ChrH"/>
</dbReference>
<dbReference type="NCBIfam" id="NF003818">
    <property type="entry name" value="PRK05409.1"/>
    <property type="match status" value="1"/>
</dbReference>
<comment type="caution">
    <text evidence="1">The sequence shown here is derived from an EMBL/GenBank/DDBJ whole genome shotgun (WGS) entry which is preliminary data.</text>
</comment>
<evidence type="ECO:0000313" key="2">
    <source>
        <dbReference type="Proteomes" id="UP001350748"/>
    </source>
</evidence>
<dbReference type="PANTHER" id="PTHR42194:SF1">
    <property type="entry name" value="UPF0276 PROTEIN HI_1600"/>
    <property type="match status" value="1"/>
</dbReference>
<sequence>MRRTAGIGFKPAHFEEAIACPAAGLWFEVHAENYMVAGGPRLAMLEALRAERPLSLHGVGLSIAGAERIDRTHLERLSRLVDRVDPFMVSEHLAWSRIGQFHLPDLLPIPRTTEALHCIVRNIDETQETLGRRILIENPSHYAPLPGHEWDEPAFLSEVARRAGCGLLIDVNNVWVSANNLGYSPQRYIDALPWRAIEEIHIAGHRPDAVLGDALLIDSHDAPVAEAVWNLLERLISIVGDVPVLLERDGKIPPFSELLAERNRAATCLADCREFAHAY</sequence>
<proteinExistence type="predicted"/>
<dbReference type="RefSeq" id="WP_332079895.1">
    <property type="nucleotide sequence ID" value="NZ_JAZHYN010000001.1"/>
</dbReference>